<evidence type="ECO:0000259" key="1">
    <source>
        <dbReference type="Pfam" id="PF00534"/>
    </source>
</evidence>
<feature type="domain" description="Glycosyl transferase family 1" evidence="1">
    <location>
        <begin position="208"/>
        <end position="356"/>
    </location>
</feature>
<evidence type="ECO:0000259" key="2">
    <source>
        <dbReference type="Pfam" id="PF13439"/>
    </source>
</evidence>
<organism evidence="3 4">
    <name type="scientific">Lysobacter daejeonensis GH1-9</name>
    <dbReference type="NCBI Taxonomy" id="1385517"/>
    <lineage>
        <taxon>Bacteria</taxon>
        <taxon>Pseudomonadati</taxon>
        <taxon>Pseudomonadota</taxon>
        <taxon>Gammaproteobacteria</taxon>
        <taxon>Lysobacterales</taxon>
        <taxon>Lysobacteraceae</taxon>
        <taxon>Aerolutibacter</taxon>
    </lineage>
</organism>
<comment type="caution">
    <text evidence="3">The sequence shown here is derived from an EMBL/GenBank/DDBJ whole genome shotgun (WGS) entry which is preliminary data.</text>
</comment>
<accession>A0A0A0EUZ7</accession>
<dbReference type="Gene3D" id="3.40.50.2000">
    <property type="entry name" value="Glycogen Phosphorylase B"/>
    <property type="match status" value="2"/>
</dbReference>
<reference evidence="3 4" key="1">
    <citation type="submission" date="2013-08" db="EMBL/GenBank/DDBJ databases">
        <title>Genome sequencing of Lysobacter.</title>
        <authorList>
            <person name="Zhang S."/>
            <person name="Wang G."/>
        </authorList>
    </citation>
    <scope>NUCLEOTIDE SEQUENCE [LARGE SCALE GENOMIC DNA]</scope>
    <source>
        <strain evidence="3 4">GH1-9</strain>
    </source>
</reference>
<dbReference type="Pfam" id="PF00534">
    <property type="entry name" value="Glycos_transf_1"/>
    <property type="match status" value="1"/>
</dbReference>
<keyword evidence="4" id="KW-1185">Reference proteome</keyword>
<dbReference type="InterPro" id="IPR001296">
    <property type="entry name" value="Glyco_trans_1"/>
</dbReference>
<dbReference type="STRING" id="1385517.N800_04490"/>
<dbReference type="InterPro" id="IPR028098">
    <property type="entry name" value="Glyco_trans_4-like_N"/>
</dbReference>
<dbReference type="Proteomes" id="UP000029998">
    <property type="component" value="Unassembled WGS sequence"/>
</dbReference>
<protein>
    <recommendedName>
        <fullName evidence="5">Transferase</fullName>
    </recommendedName>
</protein>
<dbReference type="RefSeq" id="WP_036137360.1">
    <property type="nucleotide sequence ID" value="NZ_AVPU01000014.1"/>
</dbReference>
<dbReference type="InterPro" id="IPR050194">
    <property type="entry name" value="Glycosyltransferase_grp1"/>
</dbReference>
<evidence type="ECO:0000313" key="4">
    <source>
        <dbReference type="Proteomes" id="UP000029998"/>
    </source>
</evidence>
<sequence>MRVLVVHNAYQQRGGEDAVVLNEVTMLRAKGHDVHLHLLSNEKISGWMGRFRAACAAVFSIASYRRISVIIDGFKPDVVHVHNFFPLMSPAVFYACARKRVPSIFTLHNYRIVCPTALLMHDGVVTERSLREGPWWAVSQGVYRGSWLGTAALATMISVHRRIGTWSRRVTRFIALTGFAASKFAAAGIPGERISVKSNFVDVPLQSDRDRSGFLFAGRLSPEKGVEVLVDAVKLLDGALVKIAGGGPLEGRLSGAPGLIPLGVLGADAMYREMASSQALILPSVWYEGFPMVLVEAYACGLPVIASRLGAMAELVDDGVTGLLFDPGSADDLARKMRWAMEHPEAMARMGRAARARYEAEYTQEINYSQLVAIYRDAMDAVGRTE</sequence>
<name>A0A0A0EUZ7_9GAMM</name>
<gene>
    <name evidence="3" type="ORF">N800_04490</name>
</gene>
<dbReference type="AlphaFoldDB" id="A0A0A0EUZ7"/>
<dbReference type="PANTHER" id="PTHR45947:SF13">
    <property type="entry name" value="TRANSFERASE"/>
    <property type="match status" value="1"/>
</dbReference>
<dbReference type="eggNOG" id="COG0438">
    <property type="taxonomic scope" value="Bacteria"/>
</dbReference>
<feature type="domain" description="Glycosyltransferase subfamily 4-like N-terminal" evidence="2">
    <location>
        <begin position="14"/>
        <end position="203"/>
    </location>
</feature>
<evidence type="ECO:0000313" key="3">
    <source>
        <dbReference type="EMBL" id="KGM54329.1"/>
    </source>
</evidence>
<dbReference type="Pfam" id="PF13439">
    <property type="entry name" value="Glyco_transf_4"/>
    <property type="match status" value="1"/>
</dbReference>
<evidence type="ECO:0008006" key="5">
    <source>
        <dbReference type="Google" id="ProtNLM"/>
    </source>
</evidence>
<proteinExistence type="predicted"/>
<dbReference type="SUPFAM" id="SSF53756">
    <property type="entry name" value="UDP-Glycosyltransferase/glycogen phosphorylase"/>
    <property type="match status" value="1"/>
</dbReference>
<dbReference type="EMBL" id="AVPU01000014">
    <property type="protein sequence ID" value="KGM54329.1"/>
    <property type="molecule type" value="Genomic_DNA"/>
</dbReference>
<dbReference type="PANTHER" id="PTHR45947">
    <property type="entry name" value="SULFOQUINOVOSYL TRANSFERASE SQD2"/>
    <property type="match status" value="1"/>
</dbReference>
<dbReference type="GO" id="GO:0016757">
    <property type="term" value="F:glycosyltransferase activity"/>
    <property type="evidence" value="ECO:0007669"/>
    <property type="project" value="InterPro"/>
</dbReference>